<dbReference type="EMBL" id="JYDT01000139">
    <property type="protein sequence ID" value="KRY83503.1"/>
    <property type="molecule type" value="Genomic_DNA"/>
</dbReference>
<reference evidence="1 2" key="1">
    <citation type="submission" date="2015-01" db="EMBL/GenBank/DDBJ databases">
        <title>Evolution of Trichinella species and genotypes.</title>
        <authorList>
            <person name="Korhonen P.K."/>
            <person name="Edoardo P."/>
            <person name="Giuseppe L.R."/>
            <person name="Gasser R.B."/>
        </authorList>
    </citation>
    <scope>NUCLEOTIDE SEQUENCE [LARGE SCALE GENOMIC DNA]</scope>
    <source>
        <strain evidence="1">ISS470</strain>
    </source>
</reference>
<proteinExistence type="predicted"/>
<dbReference type="AlphaFoldDB" id="A0A0V1FCF7"/>
<sequence>MACTCCELVNRPSVRIELEREFGLLERMLVGPLLTPPNFMSLEAAT</sequence>
<organism evidence="1 2">
    <name type="scientific">Trichinella pseudospiralis</name>
    <name type="common">Parasitic roundworm</name>
    <dbReference type="NCBI Taxonomy" id="6337"/>
    <lineage>
        <taxon>Eukaryota</taxon>
        <taxon>Metazoa</taxon>
        <taxon>Ecdysozoa</taxon>
        <taxon>Nematoda</taxon>
        <taxon>Enoplea</taxon>
        <taxon>Dorylaimia</taxon>
        <taxon>Trichinellida</taxon>
        <taxon>Trichinellidae</taxon>
        <taxon>Trichinella</taxon>
    </lineage>
</organism>
<dbReference type="Proteomes" id="UP000054995">
    <property type="component" value="Unassembled WGS sequence"/>
</dbReference>
<keyword evidence="2" id="KW-1185">Reference proteome</keyword>
<accession>A0A0V1FCF7</accession>
<evidence type="ECO:0000313" key="1">
    <source>
        <dbReference type="EMBL" id="KRY83503.1"/>
    </source>
</evidence>
<protein>
    <submittedName>
        <fullName evidence="1">Uncharacterized protein</fullName>
    </submittedName>
</protein>
<comment type="caution">
    <text evidence="1">The sequence shown here is derived from an EMBL/GenBank/DDBJ whole genome shotgun (WGS) entry which is preliminary data.</text>
</comment>
<evidence type="ECO:0000313" key="2">
    <source>
        <dbReference type="Proteomes" id="UP000054995"/>
    </source>
</evidence>
<gene>
    <name evidence="1" type="ORF">T4D_10575</name>
</gene>
<name>A0A0V1FCF7_TRIPS</name>